<dbReference type="PANTHER" id="PTHR10344:SF4">
    <property type="entry name" value="UMP-CMP KINASE 2, MITOCHONDRIAL"/>
    <property type="match status" value="1"/>
</dbReference>
<evidence type="ECO:0000256" key="11">
    <source>
        <dbReference type="HAMAP-Rule" id="MF_00165"/>
    </source>
</evidence>
<dbReference type="RefSeq" id="WP_015504042.1">
    <property type="nucleotide sequence ID" value="NZ_CAYARL010000008.1"/>
</dbReference>
<keyword evidence="8 11" id="KW-0067">ATP-binding</keyword>
<evidence type="ECO:0000259" key="12">
    <source>
        <dbReference type="Pfam" id="PF02223"/>
    </source>
</evidence>
<dbReference type="GO" id="GO:0004798">
    <property type="term" value="F:dTMP kinase activity"/>
    <property type="evidence" value="ECO:0007669"/>
    <property type="project" value="UniProtKB-UniRule"/>
</dbReference>
<accession>A0A3G3IFM1</accession>
<dbReference type="EMBL" id="CP017686">
    <property type="protein sequence ID" value="AYQ54332.1"/>
    <property type="molecule type" value="Genomic_DNA"/>
</dbReference>
<dbReference type="PROSITE" id="PS01331">
    <property type="entry name" value="THYMIDYLATE_KINASE"/>
    <property type="match status" value="1"/>
</dbReference>
<gene>
    <name evidence="11" type="primary">tmk</name>
    <name evidence="13" type="ORF">BKD89_00660</name>
</gene>
<feature type="binding site" evidence="11">
    <location>
        <begin position="10"/>
        <end position="17"/>
    </location>
    <ligand>
        <name>ATP</name>
        <dbReference type="ChEBI" id="CHEBI:30616"/>
    </ligand>
</feature>
<feature type="domain" description="Thymidylate kinase-like" evidence="12">
    <location>
        <begin position="8"/>
        <end position="184"/>
    </location>
</feature>
<protein>
    <recommendedName>
        <fullName evidence="3 11">Probable thymidylate kinase</fullName>
        <ecNumber evidence="2 11">2.7.4.9</ecNumber>
    </recommendedName>
    <alternativeName>
        <fullName evidence="9 11">dTMP kinase</fullName>
    </alternativeName>
</protein>
<dbReference type="SUPFAM" id="SSF52540">
    <property type="entry name" value="P-loop containing nucleoside triphosphate hydrolases"/>
    <property type="match status" value="1"/>
</dbReference>
<dbReference type="GO" id="GO:0005737">
    <property type="term" value="C:cytoplasm"/>
    <property type="evidence" value="ECO:0007669"/>
    <property type="project" value="TreeGrafter"/>
</dbReference>
<evidence type="ECO:0000256" key="10">
    <source>
        <dbReference type="ARBA" id="ARBA00048743"/>
    </source>
</evidence>
<dbReference type="NCBIfam" id="TIGR00041">
    <property type="entry name" value="DTMP_kinase"/>
    <property type="match status" value="1"/>
</dbReference>
<evidence type="ECO:0000256" key="7">
    <source>
        <dbReference type="ARBA" id="ARBA00022777"/>
    </source>
</evidence>
<evidence type="ECO:0000313" key="13">
    <source>
        <dbReference type="EMBL" id="AYQ54332.1"/>
    </source>
</evidence>
<name>A0A3G3IFM1_9ARCH</name>
<dbReference type="HAMAP" id="MF_00165">
    <property type="entry name" value="Thymidylate_kinase"/>
    <property type="match status" value="1"/>
</dbReference>
<keyword evidence="6 11" id="KW-0547">Nucleotide-binding</keyword>
<evidence type="ECO:0000256" key="6">
    <source>
        <dbReference type="ARBA" id="ARBA00022741"/>
    </source>
</evidence>
<evidence type="ECO:0000256" key="2">
    <source>
        <dbReference type="ARBA" id="ARBA00012980"/>
    </source>
</evidence>
<sequence>MRGRFIVLEGVDGTGKTTLAKRLADLVGDAVVTSEPTSGRIGSALRSGELGDIPPAAEALLFAADRAIHTAEIEKVLESGRWVVCDRYMGSTVAYQSASMGEDADIEWLIGMQKNAVIEPDATFLLDMDPEESLRRVDSRGEDKSRFEKLDFLRDVREGYLRLAERFGYCVIDASKDRDAVFADVLEALREKGLYASE</sequence>
<keyword evidence="5 11" id="KW-0545">Nucleotide biosynthesis</keyword>
<evidence type="ECO:0000256" key="9">
    <source>
        <dbReference type="ARBA" id="ARBA00029962"/>
    </source>
</evidence>
<comment type="similarity">
    <text evidence="1 11">Belongs to the thymidylate kinase family.</text>
</comment>
<evidence type="ECO:0000313" key="14">
    <source>
        <dbReference type="Proteomes" id="UP000273278"/>
    </source>
</evidence>
<evidence type="ECO:0000256" key="1">
    <source>
        <dbReference type="ARBA" id="ARBA00009776"/>
    </source>
</evidence>
<keyword evidence="7 11" id="KW-0418">Kinase</keyword>
<dbReference type="AlphaFoldDB" id="A0A3G3IFM1"/>
<dbReference type="Proteomes" id="UP000273278">
    <property type="component" value="Chromosome"/>
</dbReference>
<comment type="catalytic activity">
    <reaction evidence="10 11">
        <text>dTMP + ATP = dTDP + ADP</text>
        <dbReference type="Rhea" id="RHEA:13517"/>
        <dbReference type="ChEBI" id="CHEBI:30616"/>
        <dbReference type="ChEBI" id="CHEBI:58369"/>
        <dbReference type="ChEBI" id="CHEBI:63528"/>
        <dbReference type="ChEBI" id="CHEBI:456216"/>
        <dbReference type="EC" id="2.7.4.9"/>
    </reaction>
</comment>
<dbReference type="Gene3D" id="3.40.50.300">
    <property type="entry name" value="P-loop containing nucleotide triphosphate hydrolases"/>
    <property type="match status" value="1"/>
</dbReference>
<dbReference type="GO" id="GO:0006235">
    <property type="term" value="P:dTTP biosynthetic process"/>
    <property type="evidence" value="ECO:0007669"/>
    <property type="project" value="UniProtKB-UniRule"/>
</dbReference>
<dbReference type="GO" id="GO:0005524">
    <property type="term" value="F:ATP binding"/>
    <property type="evidence" value="ECO:0007669"/>
    <property type="project" value="UniProtKB-UniRule"/>
</dbReference>
<dbReference type="InterPro" id="IPR018095">
    <property type="entry name" value="Thymidylate_kin_CS"/>
</dbReference>
<dbReference type="GeneID" id="41320935"/>
<evidence type="ECO:0000256" key="3">
    <source>
        <dbReference type="ARBA" id="ARBA00013355"/>
    </source>
</evidence>
<dbReference type="OMA" id="FLYTADH"/>
<evidence type="ECO:0000256" key="5">
    <source>
        <dbReference type="ARBA" id="ARBA00022727"/>
    </source>
</evidence>
<proteinExistence type="inferred from homology"/>
<dbReference type="InterPro" id="IPR018094">
    <property type="entry name" value="Thymidylate_kinase"/>
</dbReference>
<evidence type="ECO:0000256" key="8">
    <source>
        <dbReference type="ARBA" id="ARBA00022840"/>
    </source>
</evidence>
<dbReference type="CDD" id="cd01672">
    <property type="entry name" value="TMPK"/>
    <property type="match status" value="1"/>
</dbReference>
<keyword evidence="4 11" id="KW-0808">Transferase</keyword>
<dbReference type="EC" id="2.7.4.9" evidence="2 11"/>
<organism evidence="13 14">
    <name type="scientific">Methanomethylophilus alvi</name>
    <dbReference type="NCBI Taxonomy" id="1291540"/>
    <lineage>
        <taxon>Archaea</taxon>
        <taxon>Methanobacteriati</taxon>
        <taxon>Thermoplasmatota</taxon>
        <taxon>Thermoplasmata</taxon>
        <taxon>Methanomassiliicoccales</taxon>
        <taxon>Methanomethylophilaceae</taxon>
        <taxon>Methanomethylophilus</taxon>
    </lineage>
</organism>
<dbReference type="InterPro" id="IPR039430">
    <property type="entry name" value="Thymidylate_kin-like_dom"/>
</dbReference>
<dbReference type="InterPro" id="IPR027417">
    <property type="entry name" value="P-loop_NTPase"/>
</dbReference>
<reference evidence="13 14" key="1">
    <citation type="submission" date="2016-10" db="EMBL/GenBank/DDBJ databases">
        <title>Complete genome of the TMA-utilizing, human hosted archaeon Methanomethylophilus alvus Gen. nov, sp. nov., strain Mx-05, derived from a pure culture.</title>
        <authorList>
            <person name="Brugere J.-F."/>
            <person name="Ben Hania W."/>
            <person name="Chaudhary P.P."/>
            <person name="Gaci N."/>
            <person name="Borrel G."/>
            <person name="Cao Van Tuat L."/>
            <person name="Fardeau M.-L."/>
            <person name="Harris H.M.B."/>
            <person name="O'Toole P.W."/>
            <person name="Ollivier B."/>
        </authorList>
    </citation>
    <scope>NUCLEOTIDE SEQUENCE [LARGE SCALE GENOMIC DNA]</scope>
    <source>
        <strain evidence="13 14">Mx-05</strain>
    </source>
</reference>
<dbReference type="GO" id="GO:0006233">
    <property type="term" value="P:dTDP biosynthetic process"/>
    <property type="evidence" value="ECO:0007669"/>
    <property type="project" value="InterPro"/>
</dbReference>
<dbReference type="Pfam" id="PF02223">
    <property type="entry name" value="Thymidylate_kin"/>
    <property type="match status" value="1"/>
</dbReference>
<dbReference type="GO" id="GO:0006227">
    <property type="term" value="P:dUDP biosynthetic process"/>
    <property type="evidence" value="ECO:0007669"/>
    <property type="project" value="TreeGrafter"/>
</dbReference>
<evidence type="ECO:0000256" key="4">
    <source>
        <dbReference type="ARBA" id="ARBA00022679"/>
    </source>
</evidence>
<dbReference type="PANTHER" id="PTHR10344">
    <property type="entry name" value="THYMIDYLATE KINASE"/>
    <property type="match status" value="1"/>
</dbReference>